<accession>A0AAV7V372</accession>
<feature type="region of interest" description="Disordered" evidence="1">
    <location>
        <begin position="21"/>
        <end position="42"/>
    </location>
</feature>
<evidence type="ECO:0000256" key="1">
    <source>
        <dbReference type="SAM" id="MobiDB-lite"/>
    </source>
</evidence>
<sequence>MNTRLYQAAESGLQKIDLTPQITGQAEGASHVPRRSPQSWRAPRHLRAISGAPGDAPAVVWLTRGVSGPRGDGQQPRLRQRAPTQPSCQMSEHVPPPSPAPRGVQMFYVKGALLGPVVPPLERKNAEWIQCFSPPDMRQHVVSSPSPGLGSTQQHFCLVGFWSPHFQGVKVDYKSQNADRFVLTVCLTQ</sequence>
<reference evidence="2" key="1">
    <citation type="journal article" date="2022" name="bioRxiv">
        <title>Sequencing and chromosome-scale assembly of the giantPleurodeles waltlgenome.</title>
        <authorList>
            <person name="Brown T."/>
            <person name="Elewa A."/>
            <person name="Iarovenko S."/>
            <person name="Subramanian E."/>
            <person name="Araus A.J."/>
            <person name="Petzold A."/>
            <person name="Susuki M."/>
            <person name="Suzuki K.-i.T."/>
            <person name="Hayashi T."/>
            <person name="Toyoda A."/>
            <person name="Oliveira C."/>
            <person name="Osipova E."/>
            <person name="Leigh N.D."/>
            <person name="Simon A."/>
            <person name="Yun M.H."/>
        </authorList>
    </citation>
    <scope>NUCLEOTIDE SEQUENCE</scope>
    <source>
        <strain evidence="2">20211129_DDA</strain>
        <tissue evidence="2">Liver</tissue>
    </source>
</reference>
<dbReference type="EMBL" id="JANPWB010000004">
    <property type="protein sequence ID" value="KAJ1195056.1"/>
    <property type="molecule type" value="Genomic_DNA"/>
</dbReference>
<keyword evidence="3" id="KW-1185">Reference proteome</keyword>
<proteinExistence type="predicted"/>
<gene>
    <name evidence="2" type="ORF">NDU88_004339</name>
</gene>
<protein>
    <submittedName>
        <fullName evidence="2">Uncharacterized protein</fullName>
    </submittedName>
</protein>
<feature type="region of interest" description="Disordered" evidence="1">
    <location>
        <begin position="64"/>
        <end position="100"/>
    </location>
</feature>
<dbReference type="Proteomes" id="UP001066276">
    <property type="component" value="Chromosome 2_2"/>
</dbReference>
<dbReference type="AlphaFoldDB" id="A0AAV7V372"/>
<name>A0AAV7V372_PLEWA</name>
<comment type="caution">
    <text evidence="2">The sequence shown here is derived from an EMBL/GenBank/DDBJ whole genome shotgun (WGS) entry which is preliminary data.</text>
</comment>
<organism evidence="2 3">
    <name type="scientific">Pleurodeles waltl</name>
    <name type="common">Iberian ribbed newt</name>
    <dbReference type="NCBI Taxonomy" id="8319"/>
    <lineage>
        <taxon>Eukaryota</taxon>
        <taxon>Metazoa</taxon>
        <taxon>Chordata</taxon>
        <taxon>Craniata</taxon>
        <taxon>Vertebrata</taxon>
        <taxon>Euteleostomi</taxon>
        <taxon>Amphibia</taxon>
        <taxon>Batrachia</taxon>
        <taxon>Caudata</taxon>
        <taxon>Salamandroidea</taxon>
        <taxon>Salamandridae</taxon>
        <taxon>Pleurodelinae</taxon>
        <taxon>Pleurodeles</taxon>
    </lineage>
</organism>
<evidence type="ECO:0000313" key="3">
    <source>
        <dbReference type="Proteomes" id="UP001066276"/>
    </source>
</evidence>
<evidence type="ECO:0000313" key="2">
    <source>
        <dbReference type="EMBL" id="KAJ1195056.1"/>
    </source>
</evidence>